<dbReference type="SUPFAM" id="SSF50037">
    <property type="entry name" value="C-terminal domain of transcriptional repressors"/>
    <property type="match status" value="1"/>
</dbReference>
<feature type="domain" description="Ferrous iron transporter FeoA-like" evidence="2">
    <location>
        <begin position="2"/>
        <end position="70"/>
    </location>
</feature>
<keyword evidence="1" id="KW-0408">Iron</keyword>
<sequence>MMPLNLANVGEETLILKVGGNPETRKHLEDLGFVPGGTATVVSAIGGNLIVKVKESRVAISDEMARKIMI</sequence>
<proteinExistence type="predicted"/>
<dbReference type="Pfam" id="PF04023">
    <property type="entry name" value="FeoA"/>
    <property type="match status" value="1"/>
</dbReference>
<dbReference type="InterPro" id="IPR008988">
    <property type="entry name" value="Transcriptional_repressor_C"/>
</dbReference>
<dbReference type="GO" id="GO:0046914">
    <property type="term" value="F:transition metal ion binding"/>
    <property type="evidence" value="ECO:0007669"/>
    <property type="project" value="InterPro"/>
</dbReference>
<dbReference type="InterPro" id="IPR038157">
    <property type="entry name" value="FeoA_core_dom"/>
</dbReference>
<gene>
    <name evidence="3" type="ORF">LEA_13605</name>
</gene>
<dbReference type="InterPro" id="IPR053184">
    <property type="entry name" value="FeoA-like"/>
</dbReference>
<dbReference type="PANTHER" id="PTHR43151">
    <property type="entry name" value="FEOA FAMILY PROTEIN"/>
    <property type="match status" value="1"/>
</dbReference>
<dbReference type="Gene3D" id="2.30.30.90">
    <property type="match status" value="1"/>
</dbReference>
<name>K1SYW4_9ZZZZ</name>
<dbReference type="EMBL" id="AJWY01009232">
    <property type="protein sequence ID" value="EKC58975.1"/>
    <property type="molecule type" value="Genomic_DNA"/>
</dbReference>
<protein>
    <submittedName>
        <fullName evidence="3">Protein containing Ferrous iron transporter, FeoA subunit domain protein</fullName>
    </submittedName>
</protein>
<reference evidence="3" key="1">
    <citation type="journal article" date="2013" name="Environ. Microbiol.">
        <title>Microbiota from the distal guts of lean and obese adolescents exhibit partial functional redundancy besides clear differences in community structure.</title>
        <authorList>
            <person name="Ferrer M."/>
            <person name="Ruiz A."/>
            <person name="Lanza F."/>
            <person name="Haange S.B."/>
            <person name="Oberbach A."/>
            <person name="Till H."/>
            <person name="Bargiela R."/>
            <person name="Campoy C."/>
            <person name="Segura M.T."/>
            <person name="Richter M."/>
            <person name="von Bergen M."/>
            <person name="Seifert J."/>
            <person name="Suarez A."/>
        </authorList>
    </citation>
    <scope>NUCLEOTIDE SEQUENCE</scope>
</reference>
<evidence type="ECO:0000259" key="2">
    <source>
        <dbReference type="SMART" id="SM00899"/>
    </source>
</evidence>
<evidence type="ECO:0000313" key="3">
    <source>
        <dbReference type="EMBL" id="EKC58975.1"/>
    </source>
</evidence>
<dbReference type="AlphaFoldDB" id="K1SYW4"/>
<dbReference type="PANTHER" id="PTHR43151:SF1">
    <property type="entry name" value="SSR2333 PROTEIN"/>
    <property type="match status" value="1"/>
</dbReference>
<evidence type="ECO:0000256" key="1">
    <source>
        <dbReference type="ARBA" id="ARBA00023004"/>
    </source>
</evidence>
<dbReference type="InterPro" id="IPR007167">
    <property type="entry name" value="Fe-transptr_FeoA-like"/>
</dbReference>
<dbReference type="SMART" id="SM00899">
    <property type="entry name" value="FeoA"/>
    <property type="match status" value="1"/>
</dbReference>
<accession>K1SYW4</accession>
<comment type="caution">
    <text evidence="3">The sequence shown here is derived from an EMBL/GenBank/DDBJ whole genome shotgun (WGS) entry which is preliminary data.</text>
</comment>
<organism evidence="3">
    <name type="scientific">human gut metagenome</name>
    <dbReference type="NCBI Taxonomy" id="408170"/>
    <lineage>
        <taxon>unclassified sequences</taxon>
        <taxon>metagenomes</taxon>
        <taxon>organismal metagenomes</taxon>
    </lineage>
</organism>